<evidence type="ECO:0000256" key="3">
    <source>
        <dbReference type="ARBA" id="ARBA00022605"/>
    </source>
</evidence>
<evidence type="ECO:0000256" key="2">
    <source>
        <dbReference type="ARBA" id="ARBA00011974"/>
    </source>
</evidence>
<dbReference type="PANTHER" id="PTHR46832">
    <property type="entry name" value="5'-METHYLTHIOADENOSINE/S-ADENOSYLHOMOCYSTEINE NUCLEOSIDASE"/>
    <property type="match status" value="1"/>
</dbReference>
<dbReference type="GO" id="GO:0019509">
    <property type="term" value="P:L-methionine salvage from methylthioadenosine"/>
    <property type="evidence" value="ECO:0007669"/>
    <property type="project" value="UniProtKB-UniPathway"/>
</dbReference>
<name>A0A5N6S448_9BIFI</name>
<feature type="domain" description="Nucleoside phosphorylase" evidence="6">
    <location>
        <begin position="3"/>
        <end position="257"/>
    </location>
</feature>
<evidence type="ECO:0000256" key="1">
    <source>
        <dbReference type="ARBA" id="ARBA00004945"/>
    </source>
</evidence>
<keyword evidence="7" id="KW-0326">Glycosidase</keyword>
<dbReference type="RefSeq" id="WP_152580310.1">
    <property type="nucleotide sequence ID" value="NZ_JAKVIV010000003.1"/>
</dbReference>
<dbReference type="Gene3D" id="3.40.50.1580">
    <property type="entry name" value="Nucleoside phosphorylase domain"/>
    <property type="match status" value="1"/>
</dbReference>
<dbReference type="Proteomes" id="UP000325415">
    <property type="component" value="Unassembled WGS sequence"/>
</dbReference>
<dbReference type="NCBIfam" id="TIGR01704">
    <property type="entry name" value="MTA_SAH-Nsdase"/>
    <property type="match status" value="1"/>
</dbReference>
<evidence type="ECO:0000256" key="5">
    <source>
        <dbReference type="ARBA" id="ARBA00023167"/>
    </source>
</evidence>
<dbReference type="EC" id="3.2.2.9" evidence="2"/>
<proteinExistence type="predicted"/>
<dbReference type="OrthoDB" id="44283at2"/>
<dbReference type="GO" id="GO:0009164">
    <property type="term" value="P:nucleoside catabolic process"/>
    <property type="evidence" value="ECO:0007669"/>
    <property type="project" value="InterPro"/>
</dbReference>
<dbReference type="EMBL" id="QDAG01000003">
    <property type="protein sequence ID" value="KAE8129096.1"/>
    <property type="molecule type" value="Genomic_DNA"/>
</dbReference>
<keyword evidence="3" id="KW-0028">Amino-acid biosynthesis</keyword>
<accession>A0A5N6S448</accession>
<dbReference type="AlphaFoldDB" id="A0A5N6S448"/>
<comment type="pathway">
    <text evidence="1">Amino-acid biosynthesis; L-methionine biosynthesis via salvage pathway; S-methyl-5-thio-alpha-D-ribose 1-phosphate from S-methyl-5'-thioadenosine (hydrolase route): step 1/2.</text>
</comment>
<protein>
    <recommendedName>
        <fullName evidence="2">adenosylhomocysteine nucleosidase</fullName>
        <ecNumber evidence="2">3.2.2.9</ecNumber>
    </recommendedName>
</protein>
<sequence length="259" mass="26819">MKTIAIIGALEEEVAHIAASLSNVRHDHGASLDVAYGTLESAGPAKQSESASSASSADPAALSGPAAAAAASSEQIAVAATVGGMGLVNAAATAQRLIDAYRPDAIIFSGIAGSLNKSLHINDVVLGGTLRYLDSDMRLIAQWKPQTEEFHSDPKLLGVAEHALDAMGITHITGIIASGNYFVDTPEKITQVITQTGADAVEMEGAAVAHVAARNDVPALVIRALSDNADTDYEVFKDFDISEYADTAARLAIAIVKRL</sequence>
<dbReference type="Pfam" id="PF01048">
    <property type="entry name" value="PNP_UDP_1"/>
    <property type="match status" value="1"/>
</dbReference>
<evidence type="ECO:0000256" key="4">
    <source>
        <dbReference type="ARBA" id="ARBA00022801"/>
    </source>
</evidence>
<evidence type="ECO:0000259" key="6">
    <source>
        <dbReference type="Pfam" id="PF01048"/>
    </source>
</evidence>
<organism evidence="7 8">
    <name type="scientific">Bifidobacterium tibiigranuli</name>
    <dbReference type="NCBI Taxonomy" id="2172043"/>
    <lineage>
        <taxon>Bacteria</taxon>
        <taxon>Bacillati</taxon>
        <taxon>Actinomycetota</taxon>
        <taxon>Actinomycetes</taxon>
        <taxon>Bifidobacteriales</taxon>
        <taxon>Bifidobacteriaceae</taxon>
        <taxon>Bifidobacterium</taxon>
    </lineage>
</organism>
<dbReference type="GO" id="GO:0005829">
    <property type="term" value="C:cytosol"/>
    <property type="evidence" value="ECO:0007669"/>
    <property type="project" value="TreeGrafter"/>
</dbReference>
<dbReference type="CDD" id="cd09008">
    <property type="entry name" value="MTAN"/>
    <property type="match status" value="1"/>
</dbReference>
<dbReference type="GO" id="GO:0008782">
    <property type="term" value="F:adenosylhomocysteine nucleosidase activity"/>
    <property type="evidence" value="ECO:0007669"/>
    <property type="project" value="UniProtKB-EC"/>
</dbReference>
<dbReference type="GO" id="GO:0019284">
    <property type="term" value="P:L-methionine salvage from S-adenosylmethionine"/>
    <property type="evidence" value="ECO:0007669"/>
    <property type="project" value="TreeGrafter"/>
</dbReference>
<keyword evidence="4 7" id="KW-0378">Hydrolase</keyword>
<keyword evidence="8" id="KW-1185">Reference proteome</keyword>
<gene>
    <name evidence="7" type="primary">mtnN</name>
    <name evidence="7" type="ORF">DDE84_03165</name>
</gene>
<dbReference type="InterPro" id="IPR000845">
    <property type="entry name" value="Nucleoside_phosphorylase_d"/>
</dbReference>
<comment type="caution">
    <text evidence="7">The sequence shown here is derived from an EMBL/GenBank/DDBJ whole genome shotgun (WGS) entry which is preliminary data.</text>
</comment>
<dbReference type="SUPFAM" id="SSF53167">
    <property type="entry name" value="Purine and uridine phosphorylases"/>
    <property type="match status" value="1"/>
</dbReference>
<dbReference type="GO" id="GO:0008930">
    <property type="term" value="F:methylthioadenosine nucleosidase activity"/>
    <property type="evidence" value="ECO:0007669"/>
    <property type="project" value="InterPro"/>
</dbReference>
<dbReference type="InterPro" id="IPR035994">
    <property type="entry name" value="Nucleoside_phosphorylase_sf"/>
</dbReference>
<keyword evidence="5" id="KW-0486">Methionine biosynthesis</keyword>
<dbReference type="InterPro" id="IPR010049">
    <property type="entry name" value="MTA_SAH_Nsdase"/>
</dbReference>
<evidence type="ECO:0000313" key="7">
    <source>
        <dbReference type="EMBL" id="KAE8129096.1"/>
    </source>
</evidence>
<evidence type="ECO:0000313" key="8">
    <source>
        <dbReference type="Proteomes" id="UP000325415"/>
    </source>
</evidence>
<dbReference type="PANTHER" id="PTHR46832:SF1">
    <property type="entry name" value="5'-METHYLTHIOADENOSINE_S-ADENOSYLHOMOCYSTEINE NUCLEOSIDASE"/>
    <property type="match status" value="1"/>
</dbReference>
<dbReference type="GeneID" id="78126691"/>
<reference evidence="7 8" key="1">
    <citation type="submission" date="2018-04" db="EMBL/GenBank/DDBJ databases">
        <authorList>
            <person name="Eckel V.P."/>
            <person name="Vogel R.F."/>
        </authorList>
    </citation>
    <scope>NUCLEOTIDE SEQUENCE [LARGE SCALE GENOMIC DNA]</scope>
    <source>
        <strain evidence="8">TMW 2.1764</strain>
    </source>
</reference>
<dbReference type="UniPathway" id="UPA00904">
    <property type="reaction ID" value="UER00871"/>
</dbReference>